<dbReference type="Proteomes" id="UP000266643">
    <property type="component" value="Unassembled WGS sequence"/>
</dbReference>
<feature type="transmembrane region" description="Helical" evidence="7">
    <location>
        <begin position="421"/>
        <end position="443"/>
    </location>
</feature>
<feature type="transmembrane region" description="Helical" evidence="7">
    <location>
        <begin position="113"/>
        <end position="133"/>
    </location>
</feature>
<feature type="non-terminal residue" evidence="8">
    <location>
        <position position="533"/>
    </location>
</feature>
<name>A0A397CZB2_APHAT</name>
<evidence type="ECO:0000256" key="6">
    <source>
        <dbReference type="ARBA" id="ARBA00023136"/>
    </source>
</evidence>
<keyword evidence="3" id="KW-1003">Cell membrane</keyword>
<protein>
    <recommendedName>
        <fullName evidence="7">Amino acid transporter</fullName>
    </recommendedName>
</protein>
<feature type="transmembrane region" description="Helical" evidence="7">
    <location>
        <begin position="274"/>
        <end position="295"/>
    </location>
</feature>
<comment type="similarity">
    <text evidence="7">Belongs to the dicarboxylate/amino acid:cation symporter (DAACS) (TC 2.A.23) family.</text>
</comment>
<keyword evidence="2 7" id="KW-0813">Transport</keyword>
<dbReference type="PRINTS" id="PR00173">
    <property type="entry name" value="EDTRNSPORT"/>
</dbReference>
<sequence length="533" mass="57339">MATYDVVETPSAVASHLPVDSTPEPPVKRSRIKEFYFGIPGILTGAAIGIALGALVQTTSPSKEVVSWIGVPGSLFIRAIKCLVTPLVFCSLLVGMADMLAVGKASVIGWRTALLYFTTTVAGSTEGLLWVLLFRSSFGNKSKSLEVKAIEFAFACEEPGHFLTHVGANVSCVYDENYNKTSTFSPSSVFVANDIHRSFAKRESGFIQRSLSQSLQGQLDAIVPSNITQAFADATLLSIIMFAIPFGVAIAYLPRDLTVVADFFRAINIVFMKMITWVIASTPIAIISLLASSISAQSNLKLLVSDVGLFVLCVLLSLFVHTYIFYPIFLRSFVKTNPYKWINKMARAQTFAFGCASSMATLPVVMECVDATREVSQPLSRFVLSLGATIGMDGGALVYPISIVFMAEAEGIGHIIGTTEYFLIVLVSTIGAVGAGPVPAAGIVMTMTIWASVFSSVPLPSTFAFIVATDWFIDRFKTLVNVTCDTIVCRIVAELVGETIEDEDRVSLVSAVDDLASHNPKVKKALESSNACD</sequence>
<dbReference type="EMBL" id="QUTD01006490">
    <property type="protein sequence ID" value="RHY55028.1"/>
    <property type="molecule type" value="Genomic_DNA"/>
</dbReference>
<feature type="transmembrane region" description="Helical" evidence="7">
    <location>
        <begin position="76"/>
        <end position="101"/>
    </location>
</feature>
<keyword evidence="7" id="KW-0769">Symport</keyword>
<dbReference type="GO" id="GO:0015293">
    <property type="term" value="F:symporter activity"/>
    <property type="evidence" value="ECO:0007669"/>
    <property type="project" value="UniProtKB-UniRule"/>
</dbReference>
<keyword evidence="5 7" id="KW-1133">Transmembrane helix</keyword>
<evidence type="ECO:0000256" key="4">
    <source>
        <dbReference type="ARBA" id="ARBA00022692"/>
    </source>
</evidence>
<comment type="subcellular location">
    <subcellularLocation>
        <location evidence="1">Cell membrane</location>
        <topology evidence="1">Multi-pass membrane protein</topology>
    </subcellularLocation>
    <subcellularLocation>
        <location evidence="7">Membrane</location>
        <topology evidence="7">Multi-pass membrane protein</topology>
    </subcellularLocation>
</comment>
<feature type="transmembrane region" description="Helical" evidence="7">
    <location>
        <begin position="35"/>
        <end position="56"/>
    </location>
</feature>
<dbReference type="InterPro" id="IPR036458">
    <property type="entry name" value="Na:dicarbo_symporter_sf"/>
</dbReference>
<feature type="transmembrane region" description="Helical" evidence="7">
    <location>
        <begin position="307"/>
        <end position="329"/>
    </location>
</feature>
<evidence type="ECO:0000256" key="5">
    <source>
        <dbReference type="ARBA" id="ARBA00022989"/>
    </source>
</evidence>
<feature type="transmembrane region" description="Helical" evidence="7">
    <location>
        <begin position="386"/>
        <end position="409"/>
    </location>
</feature>
<organism evidence="8 9">
    <name type="scientific">Aphanomyces astaci</name>
    <name type="common">Crayfish plague agent</name>
    <dbReference type="NCBI Taxonomy" id="112090"/>
    <lineage>
        <taxon>Eukaryota</taxon>
        <taxon>Sar</taxon>
        <taxon>Stramenopiles</taxon>
        <taxon>Oomycota</taxon>
        <taxon>Saprolegniomycetes</taxon>
        <taxon>Saprolegniales</taxon>
        <taxon>Verrucalvaceae</taxon>
        <taxon>Aphanomyces</taxon>
    </lineage>
</organism>
<reference evidence="8 9" key="1">
    <citation type="submission" date="2018-08" db="EMBL/GenBank/DDBJ databases">
        <title>Aphanomyces genome sequencing and annotation.</title>
        <authorList>
            <person name="Minardi D."/>
            <person name="Oidtmann B."/>
            <person name="Van Der Giezen M."/>
            <person name="Studholme D.J."/>
        </authorList>
    </citation>
    <scope>NUCLEOTIDE SEQUENCE [LARGE SCALE GENOMIC DNA]</scope>
    <source>
        <strain evidence="8 9">D2</strain>
    </source>
</reference>
<keyword evidence="4 7" id="KW-0812">Transmembrane</keyword>
<proteinExistence type="inferred from homology"/>
<evidence type="ECO:0000256" key="3">
    <source>
        <dbReference type="ARBA" id="ARBA00022475"/>
    </source>
</evidence>
<comment type="caution">
    <text evidence="8">The sequence shown here is derived from an EMBL/GenBank/DDBJ whole genome shotgun (WGS) entry which is preliminary data.</text>
</comment>
<evidence type="ECO:0000313" key="9">
    <source>
        <dbReference type="Proteomes" id="UP000266643"/>
    </source>
</evidence>
<dbReference type="InterPro" id="IPR001991">
    <property type="entry name" value="Na-dicarboxylate_symporter"/>
</dbReference>
<dbReference type="PANTHER" id="PTHR42865:SF7">
    <property type="entry name" value="PROTON_GLUTAMATE-ASPARTATE SYMPORTER"/>
    <property type="match status" value="1"/>
</dbReference>
<dbReference type="SUPFAM" id="SSF118215">
    <property type="entry name" value="Proton glutamate symport protein"/>
    <property type="match status" value="1"/>
</dbReference>
<evidence type="ECO:0000256" key="7">
    <source>
        <dbReference type="RuleBase" id="RU361216"/>
    </source>
</evidence>
<evidence type="ECO:0000256" key="2">
    <source>
        <dbReference type="ARBA" id="ARBA00022448"/>
    </source>
</evidence>
<evidence type="ECO:0000313" key="8">
    <source>
        <dbReference type="EMBL" id="RHY55028.1"/>
    </source>
</evidence>
<dbReference type="Gene3D" id="1.10.3860.10">
    <property type="entry name" value="Sodium:dicarboxylate symporter"/>
    <property type="match status" value="1"/>
</dbReference>
<dbReference type="AlphaFoldDB" id="A0A397CZB2"/>
<feature type="transmembrane region" description="Helical" evidence="7">
    <location>
        <begin position="234"/>
        <end position="253"/>
    </location>
</feature>
<keyword evidence="6 7" id="KW-0472">Membrane</keyword>
<dbReference type="GO" id="GO:0005886">
    <property type="term" value="C:plasma membrane"/>
    <property type="evidence" value="ECO:0007669"/>
    <property type="project" value="UniProtKB-SubCell"/>
</dbReference>
<evidence type="ECO:0000256" key="1">
    <source>
        <dbReference type="ARBA" id="ARBA00004651"/>
    </source>
</evidence>
<dbReference type="VEuPathDB" id="FungiDB:H257_18553"/>
<dbReference type="PANTHER" id="PTHR42865">
    <property type="entry name" value="PROTON/GLUTAMATE-ASPARTATE SYMPORTER"/>
    <property type="match status" value="1"/>
</dbReference>
<dbReference type="Pfam" id="PF00375">
    <property type="entry name" value="SDF"/>
    <property type="match status" value="2"/>
</dbReference>
<feature type="transmembrane region" description="Helical" evidence="7">
    <location>
        <begin position="350"/>
        <end position="366"/>
    </location>
</feature>
<gene>
    <name evidence="8" type="ORF">DYB30_009515</name>
</gene>
<feature type="transmembrane region" description="Helical" evidence="7">
    <location>
        <begin position="449"/>
        <end position="473"/>
    </location>
</feature>
<accession>A0A397CZB2</accession>